<protein>
    <submittedName>
        <fullName evidence="1">Uncharacterized protein</fullName>
    </submittedName>
</protein>
<keyword evidence="2" id="KW-1185">Reference proteome</keyword>
<gene>
    <name evidence="1" type="ORF">FDY95_00770</name>
</gene>
<evidence type="ECO:0000313" key="1">
    <source>
        <dbReference type="EMBL" id="TLM96560.1"/>
    </source>
</evidence>
<organism evidence="1 2">
    <name type="scientific">Hymenobacter jeollabukensis</name>
    <dbReference type="NCBI Taxonomy" id="2025313"/>
    <lineage>
        <taxon>Bacteria</taxon>
        <taxon>Pseudomonadati</taxon>
        <taxon>Bacteroidota</taxon>
        <taxon>Cytophagia</taxon>
        <taxon>Cytophagales</taxon>
        <taxon>Hymenobacteraceae</taxon>
        <taxon>Hymenobacter</taxon>
    </lineage>
</organism>
<reference evidence="1 2" key="1">
    <citation type="submission" date="2019-05" db="EMBL/GenBank/DDBJ databases">
        <title>Hymenobacter edaphi sp. nov., isolated from abandoned arsenic-contaminated farmland soil.</title>
        <authorList>
            <person name="Nie L."/>
        </authorList>
    </citation>
    <scope>NUCLEOTIDE SEQUENCE [LARGE SCALE GENOMIC DNA]</scope>
    <source>
        <strain evidence="1 2">1-3-3-8</strain>
    </source>
</reference>
<proteinExistence type="predicted"/>
<evidence type="ECO:0000313" key="2">
    <source>
        <dbReference type="Proteomes" id="UP000305517"/>
    </source>
</evidence>
<dbReference type="OrthoDB" id="884539at2"/>
<comment type="caution">
    <text evidence="1">The sequence shown here is derived from an EMBL/GenBank/DDBJ whole genome shotgun (WGS) entry which is preliminary data.</text>
</comment>
<name>A0A5R8WVK9_9BACT</name>
<dbReference type="EMBL" id="VAJM01000001">
    <property type="protein sequence ID" value="TLM96560.1"/>
    <property type="molecule type" value="Genomic_DNA"/>
</dbReference>
<dbReference type="RefSeq" id="WP_138074816.1">
    <property type="nucleotide sequence ID" value="NZ_VAJM01000001.1"/>
</dbReference>
<dbReference type="Proteomes" id="UP000305517">
    <property type="component" value="Unassembled WGS sequence"/>
</dbReference>
<dbReference type="AlphaFoldDB" id="A0A5R8WVK9"/>
<sequence>MALVFTPDRWTGNQWASIEIDPAEHHYQVFLPLLQYLATTYGFEVPVTCPMLDGYAADFCLNGSEGTLFLDNWGMSLAFEHEPVRDLVLTQLQALPADFFLT</sequence>
<accession>A0A5R8WVK9</accession>